<dbReference type="GO" id="GO:0005886">
    <property type="term" value="C:plasma membrane"/>
    <property type="evidence" value="ECO:0007669"/>
    <property type="project" value="UniProtKB-SubCell"/>
</dbReference>
<comment type="caution">
    <text evidence="8">Lacks conserved residue(s) required for the propagation of feature annotation.</text>
</comment>
<feature type="transmembrane region" description="Helical" evidence="8">
    <location>
        <begin position="85"/>
        <end position="102"/>
    </location>
</feature>
<feature type="transmembrane region" description="Helical" evidence="8">
    <location>
        <begin position="143"/>
        <end position="163"/>
    </location>
</feature>
<feature type="transmembrane region" description="Helical" evidence="8">
    <location>
        <begin position="12"/>
        <end position="37"/>
    </location>
</feature>
<evidence type="ECO:0000256" key="1">
    <source>
        <dbReference type="ARBA" id="ARBA00004651"/>
    </source>
</evidence>
<evidence type="ECO:0000256" key="3">
    <source>
        <dbReference type="ARBA" id="ARBA00022692"/>
    </source>
</evidence>
<evidence type="ECO:0000256" key="4">
    <source>
        <dbReference type="ARBA" id="ARBA00022989"/>
    </source>
</evidence>
<comment type="function">
    <text evidence="8">Gustatory receptor which mediates acceptance or avoidance behavior, depending on its substrates.</text>
</comment>
<keyword evidence="5 8" id="KW-0472">Membrane</keyword>
<evidence type="ECO:0000256" key="7">
    <source>
        <dbReference type="ARBA" id="ARBA00023224"/>
    </source>
</evidence>
<evidence type="ECO:0000256" key="5">
    <source>
        <dbReference type="ARBA" id="ARBA00023136"/>
    </source>
</evidence>
<keyword evidence="2 8" id="KW-1003">Cell membrane</keyword>
<comment type="subcellular location">
    <subcellularLocation>
        <location evidence="1 8">Cell membrane</location>
        <topology evidence="1 8">Multi-pass membrane protein</topology>
    </subcellularLocation>
</comment>
<feature type="transmembrane region" description="Helical" evidence="8">
    <location>
        <begin position="49"/>
        <end position="65"/>
    </location>
</feature>
<feature type="transmembrane region" description="Helical" evidence="8">
    <location>
        <begin position="260"/>
        <end position="284"/>
    </location>
</feature>
<keyword evidence="4 8" id="KW-1133">Transmembrane helix</keyword>
<dbReference type="GO" id="GO:0030425">
    <property type="term" value="C:dendrite"/>
    <property type="evidence" value="ECO:0007669"/>
    <property type="project" value="TreeGrafter"/>
</dbReference>
<feature type="transmembrane region" description="Helical" evidence="8">
    <location>
        <begin position="296"/>
        <end position="314"/>
    </location>
</feature>
<accession>J9HYN7</accession>
<dbReference type="PhylomeDB" id="J9HYN7"/>
<protein>
    <recommendedName>
        <fullName evidence="8">Gustatory receptor</fullName>
    </recommendedName>
</protein>
<evidence type="ECO:0000256" key="8">
    <source>
        <dbReference type="RuleBase" id="RU363108"/>
    </source>
</evidence>
<dbReference type="GO" id="GO:0030424">
    <property type="term" value="C:axon"/>
    <property type="evidence" value="ECO:0007669"/>
    <property type="project" value="TreeGrafter"/>
</dbReference>
<dbReference type="PaxDb" id="7159-AAEL017446-PB"/>
<reference evidence="9" key="2">
    <citation type="journal article" date="2007" name="Science">
        <title>Genome sequence of Aedes aegypti, a major arbovirus vector.</title>
        <authorList>
            <person name="Nene V."/>
            <person name="Wortman J.R."/>
            <person name="Lawson D."/>
            <person name="Haas B."/>
            <person name="Kodira C."/>
            <person name="Tu Z.J."/>
            <person name="Loftus B."/>
            <person name="Xi Z."/>
            <person name="Megy K."/>
            <person name="Grabherr M."/>
            <person name="Ren Q."/>
            <person name="Zdobnov E.M."/>
            <person name="Lobo N.F."/>
            <person name="Campbell K.S."/>
            <person name="Brown S.E."/>
            <person name="Bonaldo M.F."/>
            <person name="Zhu J."/>
            <person name="Sinkins S.P."/>
            <person name="Hogenkamp D.G."/>
            <person name="Amedeo P."/>
            <person name="Arensburger P."/>
            <person name="Atkinson P.W."/>
            <person name="Bidwell S."/>
            <person name="Biedler J."/>
            <person name="Birney E."/>
            <person name="Bruggner R.V."/>
            <person name="Costas J."/>
            <person name="Coy M.R."/>
            <person name="Crabtree J."/>
            <person name="Crawford M."/>
            <person name="Debruyn B."/>
            <person name="Decaprio D."/>
            <person name="Eiglmeier K."/>
            <person name="Eisenstadt E."/>
            <person name="El-Dorry H."/>
            <person name="Gelbart W.M."/>
            <person name="Gomes S.L."/>
            <person name="Hammond M."/>
            <person name="Hannick L.I."/>
            <person name="Hogan J.R."/>
            <person name="Holmes M.H."/>
            <person name="Jaffe D."/>
            <person name="Johnston J.S."/>
            <person name="Kennedy R.C."/>
            <person name="Koo H."/>
            <person name="Kravitz S."/>
            <person name="Kriventseva E.V."/>
            <person name="Kulp D."/>
            <person name="Labutti K."/>
            <person name="Lee E."/>
            <person name="Li S."/>
            <person name="Lovin D.D."/>
            <person name="Mao C."/>
            <person name="Mauceli E."/>
            <person name="Menck C.F."/>
            <person name="Miller J.R."/>
            <person name="Montgomery P."/>
            <person name="Mori A."/>
            <person name="Nascimento A.L."/>
            <person name="Naveira H.F."/>
            <person name="Nusbaum C."/>
            <person name="O'leary S."/>
            <person name="Orvis J."/>
            <person name="Pertea M."/>
            <person name="Quesneville H."/>
            <person name="Reidenbach K.R."/>
            <person name="Rogers Y.H."/>
            <person name="Roth C.W."/>
            <person name="Schneider J.R."/>
            <person name="Schatz M."/>
            <person name="Shumway M."/>
            <person name="Stanke M."/>
            <person name="Stinson E.O."/>
            <person name="Tubio J.M."/>
            <person name="Vanzee J.P."/>
            <person name="Verjovski-Almeida S."/>
            <person name="Werner D."/>
            <person name="White O."/>
            <person name="Wyder S."/>
            <person name="Zeng Q."/>
            <person name="Zhao Q."/>
            <person name="Zhao Y."/>
            <person name="Hill C.A."/>
            <person name="Raikhel A.S."/>
            <person name="Soares M.B."/>
            <person name="Knudson D.L."/>
            <person name="Lee N.H."/>
            <person name="Galagan J."/>
            <person name="Salzberg S.L."/>
            <person name="Paulsen I.T."/>
            <person name="Dimopoulos G."/>
            <person name="Collins F.H."/>
            <person name="Birren B."/>
            <person name="Fraser-Liggett C.M."/>
            <person name="Severson D.W."/>
        </authorList>
    </citation>
    <scope>NUCLEOTIDE SEQUENCE [LARGE SCALE GENOMIC DNA]</scope>
    <source>
        <strain evidence="9">Liverpool</strain>
    </source>
</reference>
<dbReference type="GO" id="GO:0043025">
    <property type="term" value="C:neuronal cell body"/>
    <property type="evidence" value="ECO:0007669"/>
    <property type="project" value="TreeGrafter"/>
</dbReference>
<dbReference type="AlphaFoldDB" id="J9HYN7"/>
<dbReference type="GO" id="GO:0050909">
    <property type="term" value="P:sensory perception of taste"/>
    <property type="evidence" value="ECO:0007669"/>
    <property type="project" value="InterPro"/>
</dbReference>
<keyword evidence="3 8" id="KW-0812">Transmembrane</keyword>
<feature type="transmembrane region" description="Helical" evidence="8">
    <location>
        <begin position="374"/>
        <end position="394"/>
    </location>
</feature>
<feature type="non-terminal residue" evidence="9">
    <location>
        <position position="403"/>
    </location>
</feature>
<sequence length="403" mass="46994">MISGKSFRRMNSYYLVRLVLLSFYVLSVLMGFTVQIYDKSKGKVYTSKIFAFYSISLSVIMIIHYKSSDLLFSRSDEQSMVAKAVSGIEATLLINVMLIGTIRRYITRRNSEELFDDFMRVQKSINYTPVDLYRILNMKALKMVMIGIILLTISIVFITIHKLETESELWIIFDVFTTMYPKALIVNLASWYYLEVLYVRRYLELVNDMLNNLHHKIARELHIIRFGKCSTKYSYQLLRIMMIRSQIITLASRLNKFFSLQMLTVFTLISVLVLSQMYSLFLSVYRLNSNSSSGMLYRDLTILFVFMLVSYEAYCIADVCELATEESNKTSEILHRYNSLHMDAQLKQTVEMFLIQLMHHPIKFTACGMFTLDYSVLFSIITSATSYLIILIQFELADNCRKG</sequence>
<dbReference type="PANTHER" id="PTHR21143">
    <property type="entry name" value="INVERTEBRATE GUSTATORY RECEPTOR"/>
    <property type="match status" value="1"/>
</dbReference>
<dbReference type="GO" id="GO:0007635">
    <property type="term" value="P:chemosensory behavior"/>
    <property type="evidence" value="ECO:0007669"/>
    <property type="project" value="TreeGrafter"/>
</dbReference>
<dbReference type="eggNOG" id="ENOG502T3D9">
    <property type="taxonomic scope" value="Eukaryota"/>
</dbReference>
<evidence type="ECO:0000313" key="9">
    <source>
        <dbReference type="EMBL" id="EJY57600.1"/>
    </source>
</evidence>
<organism evidence="9 10">
    <name type="scientific">Aedes aegypti</name>
    <name type="common">Yellowfever mosquito</name>
    <name type="synonym">Culex aegypti</name>
    <dbReference type="NCBI Taxonomy" id="7159"/>
    <lineage>
        <taxon>Eukaryota</taxon>
        <taxon>Metazoa</taxon>
        <taxon>Ecdysozoa</taxon>
        <taxon>Arthropoda</taxon>
        <taxon>Hexapoda</taxon>
        <taxon>Insecta</taxon>
        <taxon>Pterygota</taxon>
        <taxon>Neoptera</taxon>
        <taxon>Endopterygota</taxon>
        <taxon>Diptera</taxon>
        <taxon>Nematocera</taxon>
        <taxon>Culicoidea</taxon>
        <taxon>Culicidae</taxon>
        <taxon>Culicinae</taxon>
        <taxon>Aedini</taxon>
        <taxon>Aedes</taxon>
        <taxon>Stegomyia</taxon>
    </lineage>
</organism>
<dbReference type="InterPro" id="IPR013604">
    <property type="entry name" value="7TM_chemorcpt"/>
</dbReference>
<gene>
    <name evidence="9" type="primary">GPRgr33b</name>
    <name evidence="9" type="ORF">AaeL_AAEL017446</name>
</gene>
<dbReference type="PANTHER" id="PTHR21143:SF133">
    <property type="entry name" value="GUSTATORY AND PHEROMONE RECEPTOR 32A-RELATED"/>
    <property type="match status" value="1"/>
</dbReference>
<evidence type="ECO:0000256" key="6">
    <source>
        <dbReference type="ARBA" id="ARBA00023170"/>
    </source>
</evidence>
<evidence type="ECO:0000313" key="10">
    <source>
        <dbReference type="Proteomes" id="UP000682892"/>
    </source>
</evidence>
<dbReference type="GO" id="GO:0008049">
    <property type="term" value="P:male courtship behavior"/>
    <property type="evidence" value="ECO:0007669"/>
    <property type="project" value="TreeGrafter"/>
</dbReference>
<evidence type="ECO:0000256" key="2">
    <source>
        <dbReference type="ARBA" id="ARBA00022475"/>
    </source>
</evidence>
<dbReference type="GO" id="GO:0007165">
    <property type="term" value="P:signal transduction"/>
    <property type="evidence" value="ECO:0007669"/>
    <property type="project" value="UniProtKB-KW"/>
</dbReference>
<name>J9HYN7_AEDAE</name>
<dbReference type="VEuPathDB" id="VectorBase:AAEL017446"/>
<feature type="transmembrane region" description="Helical" evidence="8">
    <location>
        <begin position="169"/>
        <end position="194"/>
    </location>
</feature>
<proteinExistence type="inferred from homology"/>
<dbReference type="Proteomes" id="UP000682892">
    <property type="component" value="Unassembled WGS sequence"/>
</dbReference>
<dbReference type="Pfam" id="PF08395">
    <property type="entry name" value="7tm_7"/>
    <property type="match status" value="1"/>
</dbReference>
<keyword evidence="6 8" id="KW-0675">Receptor</keyword>
<keyword evidence="7 8" id="KW-0807">Transducer</keyword>
<dbReference type="EMBL" id="CH477353">
    <property type="protein sequence ID" value="EJY57600.1"/>
    <property type="molecule type" value="Genomic_DNA"/>
</dbReference>
<reference evidence="9" key="3">
    <citation type="submission" date="2012-09" db="EMBL/GenBank/DDBJ databases">
        <authorList>
            <consortium name="VectorBase"/>
        </authorList>
    </citation>
    <scope>NUCLEOTIDE SEQUENCE</scope>
    <source>
        <strain evidence="9">Liverpool</strain>
    </source>
</reference>
<comment type="similarity">
    <text evidence="8">Belongs to the insect chemoreceptor superfamily. Gustatory receptor (GR) family.</text>
</comment>
<reference evidence="9" key="1">
    <citation type="submission" date="2005-10" db="EMBL/GenBank/DDBJ databases">
        <authorList>
            <person name="Loftus B.J."/>
            <person name="Nene V.M."/>
            <person name="Hannick L.I."/>
            <person name="Bidwell S."/>
            <person name="Haas B."/>
            <person name="Amedeo P."/>
            <person name="Orvis J."/>
            <person name="Wortman J.R."/>
            <person name="White O.R."/>
            <person name="Salzberg S."/>
            <person name="Shumway M."/>
            <person name="Koo H."/>
            <person name="Zhao Y."/>
            <person name="Holmes M."/>
            <person name="Miller J."/>
            <person name="Schatz M."/>
            <person name="Pop M."/>
            <person name="Pai G."/>
            <person name="Utterback T."/>
            <person name="Rogers Y.-H."/>
            <person name="Kravitz S."/>
            <person name="Fraser C.M."/>
        </authorList>
    </citation>
    <scope>NUCLEOTIDE SEQUENCE</scope>
    <source>
        <strain evidence="9">Liverpool</strain>
    </source>
</reference>